<evidence type="ECO:0000313" key="1">
    <source>
        <dbReference type="EMBL" id="CAK6972257.1"/>
    </source>
</evidence>
<reference evidence="1 2" key="1">
    <citation type="submission" date="2024-01" db="EMBL/GenBank/DDBJ databases">
        <authorList>
            <person name="Alioto T."/>
            <person name="Alioto T."/>
            <person name="Gomez Garrido J."/>
        </authorList>
    </citation>
    <scope>NUCLEOTIDE SEQUENCE [LARGE SCALE GENOMIC DNA]</scope>
</reference>
<accession>A0AAV1PNZ5</accession>
<comment type="caution">
    <text evidence="1">The sequence shown here is derived from an EMBL/GenBank/DDBJ whole genome shotgun (WGS) entry which is preliminary data.</text>
</comment>
<dbReference type="Proteomes" id="UP001314229">
    <property type="component" value="Unassembled WGS sequence"/>
</dbReference>
<keyword evidence="2" id="KW-1185">Reference proteome</keyword>
<organism evidence="1 2">
    <name type="scientific">Scomber scombrus</name>
    <name type="common">Atlantic mackerel</name>
    <name type="synonym">Scomber vernalis</name>
    <dbReference type="NCBI Taxonomy" id="13677"/>
    <lineage>
        <taxon>Eukaryota</taxon>
        <taxon>Metazoa</taxon>
        <taxon>Chordata</taxon>
        <taxon>Craniata</taxon>
        <taxon>Vertebrata</taxon>
        <taxon>Euteleostomi</taxon>
        <taxon>Actinopterygii</taxon>
        <taxon>Neopterygii</taxon>
        <taxon>Teleostei</taxon>
        <taxon>Neoteleostei</taxon>
        <taxon>Acanthomorphata</taxon>
        <taxon>Pelagiaria</taxon>
        <taxon>Scombriformes</taxon>
        <taxon>Scombridae</taxon>
        <taxon>Scomber</taxon>
    </lineage>
</organism>
<feature type="non-terminal residue" evidence="1">
    <location>
        <position position="1"/>
    </location>
</feature>
<sequence>THLFLSSDHPILAYNAELSRYRSFTPESTISDWEGTDLCLETLFDHSRPESSQSDSSDFELDKLFSSRALSPDSPVPQFRPPHMAYNVELSRYRSSTPESTISDWEGTDLCLEILFDHPRPESSQSDSSDFELDKLFSSRALSPDSPIPQFTLPHIGYDAELSRYRSSTPESTISDWEGTDLCLETLFDHSRPESSQSDSSDFELDKLFSSRALSPDSPVPQFRPPHMAYNVELSRYRSSTPESTISDWEGTDLCLEILFDHPRPESSQSDSSDFELDKLFSSRALSPDSPIPQFTLPHIGYDAELSRYRSFTPESTISDWEGTDLCLETLFDHSRPESSQSDSSDFELDKLFSSRALSPDSPVPQFRPPHMAYNVELSRYRSSTPESTISDWEGTDLCLEILFDHPRPESSQSDSSDFELDKLFSSRALSPDSPIPQFTLPHIGYDAELSRYRSSTPESTISDWEGTDLCLEILFDHPRPESSQSDSSDFELDKLFSSRALSPDSPVPQFRPPHMAYNVELSRYRSSTPESTISDWEGTDLCLEILFDHPRPESSQSDSSDFELDKLFSSRALSPDSPVPQFTLPHIGYDAELSRYRSFTPESTISDWEGTDLCLETLFDHSRPESSQSDSSDFELDKLFSSRALSPDSPVPQFTLPHIGYDAELSRYRSFTPESTISDWEGTDLCLETLFDHSRPESSQSDSSDFELDKLFSSRALSPDSPVPQFRPPHMAYNVELSRYRSSTPESTISDWEGTDLCLEILFDHPRPESSQSDSSDFELDKLFSSRALSPDSPIPQFTLPHIGYDAELSRYRSSTPESTISDWEGTDLCLEILFDHPRPESSQSDSSDFELDKLFSSRALSPYSPVPQFRPPHMAYNVELSRYRSSTPESTISDWEGTDLCLEILFDHSRPESSQSDSSDFELDKLFSSRALSADSPVPQFTLPHIGYDAELSRYRSFTPESTISDWEGTDLCLETLFDHSRPESSQSDSSDFEVDKLFSSRALSPDSPVPQFRPPHMAYNVELSRYRSSTPESTISDWEGTDLCLEILFDHPRPESSQSDSSDFELDKLFSSRALSPDSPVPQFTLPHIGYDAELSRYRSFTPESTISDWEGTDLCLETLFDHSRPESSQSDSSDFELDKLFSSRALSPDSPVPQFRPPHMAYNVELSRYRSSTPESTISDWEGTDLCLEILFDHPRPESSQSDSSDFELDKLFSSRALSPDSPIPQFTLPHIGYDAELSRYRSSTPESTISDWEGTELCLEILFDHPRPESSQSDSSDFELDKLFSSRALSPDSPVPQFRPPHMAYNVELSRYRSSTPESTISDWEGTDLCLEILFDHPRPESLQSDSSDFELDKLFSSRALSPDSPVPQFTLPHIGYDAELSRYRSFTPESTISDWEGTDLCLETLFDHSRPESSQSDSSDFELDKLFSSRALSPDSPVPQFRPPHMAYNVELSRYRSSTPESTISDWEGTDLCLEILFDHPRPESSQSDSSDFELDKLFSSRALSPDSPIPQFTLPHIGYDAELSRYRSSTPESTISDWEGTDLCLEILFDHPRPESSQSDSSDFELDKLFSSRALSPDSPVPQFTLPHIGYDAELSRYRSFTPESTISDWEGTDLCLETLFDHSRPESSQSDSSDFELDKLFSSRALSPDSPIPQFTLPHIGYDAELSRYRSFTPESTISDWEGTDLCLETLFDHSRPESSQSDSSDFELDKLFSSRALSPDSPVPQFRPPHMAYNVELSRYRSSTPESTISDWEGTDLCLEILFDHPRPESSQSDSSDFELDKLFSSRALSPDSPIPQFTLPHIGYDAELSRYRSSTPESTISDWEGTDLCLEILFDHPRPESSQSDSSDFELDKLFSSRALSPDSPVPQFRPPHMAYNVELSRYRSSTPESTISDWEGTDLCLEILFDHSRPESSQSDSSDFELDKLFSSRALSADSPVPQFTLPHIGYDAELSRYRSFTPESTISDWEGTDLCLETLFDHSRPESSQSDSSDFELDKLFSSRALSPDSPVPQFRPPHMAYNVELSRYRSSTPESTISDWEGTDLCLEILFDHPRPESSQSDSSDFELDKLFSSRALSPDSPVPQFTLPHIGYNVELSRYRSFTPESTISDWEGTDLCLETLFDQTRPDSPQSVLSDFELDRFFSGRALSPDSVSSDFDFSLLQDWLADFRPSSPESVASVEQHSFSPHMTFGQMKGQHCDYYLQYSESRPQSPLSTLSDFEYLGLCLEELFEDNRPDSPHSVSSLDEDEKRTVKISATQALPGARPFTYADVVRGTKYEKQAETLFSIKSFELKPFSLPSRSLDECSDSVKDNWVKEIRLHSAESVASQSDHRSLSPDSPVPQFRPPHLAYNVELSRYRSFTPESTISDWEGTDLCLETLFDHSRPESSQSDSSDFELDKLFSSRALSPDSPVPQFRPPHMAYNVELSRYRSSTPESTISDWEGTDLCLEILFDHPRPESSQSDSSDFELDKLFSSRALSPDSPIPQFTLPHIGYDAELSRYRSSTPESTISDWEGTDLCLETLFDHSRPESSQSESSDFELDKLFSSRALSPDSPIPQFRPPHMAYNVELSRYRSSTPESTISDWVGTDLCLETLFDQTRPDSPQSVLSDFELDRFFSGRALSPDSVSSDFDFSLLQDWLADFRPSSPESVASVEQHSFSPHMTFGQMKGQRCDYYLQYSEHTDFVLQSPFDQTSPQLPQLDSSHILMFNLSPPVCTDEVSLASPLNPKLVESDNCAPVYQGSVTSNDYPSQHLSISNCKSIKCDFQGSINDSSSHLDECCAENIPNDTDLMSWHAKTAKGEPSLTNSASSPKCHPHTDVTSMNVEVLDNSINTDNTFQFQPLSSEITKPEAETNESFIDYWLSELNFYSDIASTSNKAESLTETASFSRDVFLLQNCPEKSEPSSANDVASIDKHYLTPHITFDLIKNELSDYYLKYSESTPHSALTSQDVAEDKRSHSSDYIASHNEAELDMFFNGSSKALPPYSPVSQFRPPYIAYDVELSRHRSFTPESTISDWEGTDLCLETLFDQTRAESPQSDSSDFELDKFFSSRALSPDSPIPQFTLPHIGYDAELSRYRSFTPESTISDWEGTDLCLETLFDQTRPDSPQSVLSDFELDRFFSGRASSNFDFSLLQDWLADFRPSSPESVASVEQHSFSPHMIFGQMKGQCCDYYLQYSESRPQSPLSTLSDIEYLGLCLEELYEDNRPDSPDSVSSQDKPQKHSLTICSSELLPVARLLSYADAEWGSVHEKQSDCLIKEHTFSPSLLSSDLKPCSHDHSVLVRKSEKKLTKLKLIPSELLSSHSTSYTKEYRVTHKAFLNPLISHLYDPIYKGACSCCKKKKDSNVILKSIFYGSGSKMV</sequence>
<name>A0AAV1PNZ5_SCOSC</name>
<proteinExistence type="predicted"/>
<dbReference type="EMBL" id="CAWUFR010000195">
    <property type="protein sequence ID" value="CAK6972257.1"/>
    <property type="molecule type" value="Genomic_DNA"/>
</dbReference>
<evidence type="ECO:0000313" key="2">
    <source>
        <dbReference type="Proteomes" id="UP001314229"/>
    </source>
</evidence>
<protein>
    <submittedName>
        <fullName evidence="1">Uncharacterized protein LOC122979391 isoform X1</fullName>
    </submittedName>
</protein>
<gene>
    <name evidence="1" type="ORF">FSCOSCO3_A004029</name>
</gene>